<organism evidence="7 8">
    <name type="scientific">Piscinibacter aquaticus</name>
    <dbReference type="NCBI Taxonomy" id="392597"/>
    <lineage>
        <taxon>Bacteria</taxon>
        <taxon>Pseudomonadati</taxon>
        <taxon>Pseudomonadota</taxon>
        <taxon>Betaproteobacteria</taxon>
        <taxon>Burkholderiales</taxon>
        <taxon>Sphaerotilaceae</taxon>
        <taxon>Piscinibacter</taxon>
    </lineage>
</organism>
<feature type="transmembrane region" description="Helical" evidence="6">
    <location>
        <begin position="32"/>
        <end position="57"/>
    </location>
</feature>
<dbReference type="InterPro" id="IPR005171">
    <property type="entry name" value="Cyt_c_oxidase_su4_prok"/>
</dbReference>
<evidence type="ECO:0000256" key="5">
    <source>
        <dbReference type="ARBA" id="ARBA00023136"/>
    </source>
</evidence>
<dbReference type="Pfam" id="PF03626">
    <property type="entry name" value="COX4_pro"/>
    <property type="match status" value="1"/>
</dbReference>
<evidence type="ECO:0000256" key="6">
    <source>
        <dbReference type="SAM" id="Phobius"/>
    </source>
</evidence>
<dbReference type="GO" id="GO:0005886">
    <property type="term" value="C:plasma membrane"/>
    <property type="evidence" value="ECO:0007669"/>
    <property type="project" value="UniProtKB-SubCell"/>
</dbReference>
<evidence type="ECO:0000313" key="8">
    <source>
        <dbReference type="Proteomes" id="UP000321832"/>
    </source>
</evidence>
<reference evidence="7 8" key="1">
    <citation type="submission" date="2019-08" db="EMBL/GenBank/DDBJ databases">
        <authorList>
            <person name="Khan S.A."/>
            <person name="Jeon C.O."/>
            <person name="Jeong S.E."/>
        </authorList>
    </citation>
    <scope>NUCLEOTIDE SEQUENCE [LARGE SCALE GENOMIC DNA]</scope>
    <source>
        <strain evidence="8">IMCC1728</strain>
    </source>
</reference>
<dbReference type="EMBL" id="VOPW01000001">
    <property type="protein sequence ID" value="TXC65623.1"/>
    <property type="molecule type" value="Genomic_DNA"/>
</dbReference>
<dbReference type="Proteomes" id="UP000321832">
    <property type="component" value="Unassembled WGS sequence"/>
</dbReference>
<evidence type="ECO:0000313" key="7">
    <source>
        <dbReference type="EMBL" id="TXC65623.1"/>
    </source>
</evidence>
<keyword evidence="2" id="KW-1003">Cell membrane</keyword>
<comment type="caution">
    <text evidence="7">The sequence shown here is derived from an EMBL/GenBank/DDBJ whole genome shotgun (WGS) entry which is preliminary data.</text>
</comment>
<gene>
    <name evidence="7" type="ORF">FSC37_04745</name>
</gene>
<dbReference type="AlphaFoldDB" id="A0A5C6TYB1"/>
<name>A0A5C6TYB1_9BURK</name>
<evidence type="ECO:0008006" key="9">
    <source>
        <dbReference type="Google" id="ProtNLM"/>
    </source>
</evidence>
<evidence type="ECO:0000256" key="4">
    <source>
        <dbReference type="ARBA" id="ARBA00022989"/>
    </source>
</evidence>
<evidence type="ECO:0000256" key="3">
    <source>
        <dbReference type="ARBA" id="ARBA00022692"/>
    </source>
</evidence>
<evidence type="ECO:0000256" key="2">
    <source>
        <dbReference type="ARBA" id="ARBA00022475"/>
    </source>
</evidence>
<sequence>MSSPRQRLDAVWVATLLATGITWWAGESGLGAAAPWAAAAVFALSLAKGVAIGLEFMELRGAPAVWRRFVIGWLVMVIALIATLRLLAG</sequence>
<accession>A0A5C6TYB1</accession>
<keyword evidence="8" id="KW-1185">Reference proteome</keyword>
<comment type="subcellular location">
    <subcellularLocation>
        <location evidence="1">Cell membrane</location>
        <topology evidence="1">Multi-pass membrane protein</topology>
    </subcellularLocation>
</comment>
<keyword evidence="5 6" id="KW-0472">Membrane</keyword>
<feature type="transmembrane region" description="Helical" evidence="6">
    <location>
        <begin position="7"/>
        <end position="26"/>
    </location>
</feature>
<keyword evidence="3 6" id="KW-0812">Transmembrane</keyword>
<feature type="transmembrane region" description="Helical" evidence="6">
    <location>
        <begin position="69"/>
        <end position="88"/>
    </location>
</feature>
<evidence type="ECO:0000256" key="1">
    <source>
        <dbReference type="ARBA" id="ARBA00004651"/>
    </source>
</evidence>
<protein>
    <recommendedName>
        <fullName evidence="9">Cytochrome C oxidase subunit IV family protein</fullName>
    </recommendedName>
</protein>
<keyword evidence="4 6" id="KW-1133">Transmembrane helix</keyword>
<proteinExistence type="predicted"/>